<evidence type="ECO:0000259" key="2">
    <source>
        <dbReference type="PROSITE" id="PS51176"/>
    </source>
</evidence>
<sequence length="444" mass="50412">MGDLTKDLEIGIIGAGDMGLLYAKKFAQAGYRVNICDKPECFEELKEKIKVLPKDSNSNLIYPVEDGFIVSRRSDYIIYSVEAFSIESVIKKYGKATKFNAIVGGQTSIKATEVESFYKYMNDDVNIVTMHSLHGPRADTKGQTLVVLRCRATDEKFKIAVEMLSNLQSEILYISPEEHDKITANTQAATHICYLSLGTAWKTQGYYPWENPMFNHNIDNVKISIALHIYGSKSHVYSGLAITNKMAKIQIKCYVNAITQLFKMMVGGEKTAFRKLVHDASDFIFAKVRNDPSKKVLLLDSVLDQLAMSTSTTRVKNPNSHLSLLATAVCWYQMGLDPYHHLICQTPPFRLWLGIVEYLFCDEELLDQSIEAAVNDDFTKAEDLVFFISVLGWEQCIQLNSFEGFKERFENTREFFIDKIDEAKSLSTKIISYLAEERVKNSHH</sequence>
<evidence type="ECO:0000313" key="3">
    <source>
        <dbReference type="EMBL" id="PVV02838.1"/>
    </source>
</evidence>
<comment type="caution">
    <text evidence="3">The sequence shown here is derived from an EMBL/GenBank/DDBJ whole genome shotgun (WGS) entry which is preliminary data.</text>
</comment>
<dbReference type="InterPro" id="IPR003099">
    <property type="entry name" value="Prephen_DH"/>
</dbReference>
<feature type="domain" description="Prephenate/arogenate dehydrogenase" evidence="2">
    <location>
        <begin position="8"/>
        <end position="295"/>
    </location>
</feature>
<dbReference type="GO" id="GO:0006571">
    <property type="term" value="P:tyrosine biosynthetic process"/>
    <property type="evidence" value="ECO:0007669"/>
    <property type="project" value="InterPro"/>
</dbReference>
<evidence type="ECO:0000256" key="1">
    <source>
        <dbReference type="ARBA" id="ARBA00023002"/>
    </source>
</evidence>
<organism evidence="3 4">
    <name type="scientific">Smittium megazygosporum</name>
    <dbReference type="NCBI Taxonomy" id="133381"/>
    <lineage>
        <taxon>Eukaryota</taxon>
        <taxon>Fungi</taxon>
        <taxon>Fungi incertae sedis</taxon>
        <taxon>Zoopagomycota</taxon>
        <taxon>Kickxellomycotina</taxon>
        <taxon>Harpellomycetes</taxon>
        <taxon>Harpellales</taxon>
        <taxon>Legeriomycetaceae</taxon>
        <taxon>Smittium</taxon>
    </lineage>
</organism>
<proteinExistence type="predicted"/>
<dbReference type="Proteomes" id="UP000245609">
    <property type="component" value="Unassembled WGS sequence"/>
</dbReference>
<dbReference type="GO" id="GO:0008977">
    <property type="term" value="F:prephenate dehydrogenase (NAD+) activity"/>
    <property type="evidence" value="ECO:0007669"/>
    <property type="project" value="InterPro"/>
</dbReference>
<dbReference type="STRING" id="133381.A0A2T9ZE14"/>
<evidence type="ECO:0000313" key="4">
    <source>
        <dbReference type="Proteomes" id="UP000245609"/>
    </source>
</evidence>
<dbReference type="SUPFAM" id="SSF51735">
    <property type="entry name" value="NAD(P)-binding Rossmann-fold domains"/>
    <property type="match status" value="1"/>
</dbReference>
<dbReference type="SUPFAM" id="SSF48179">
    <property type="entry name" value="6-phosphogluconate dehydrogenase C-terminal domain-like"/>
    <property type="match status" value="2"/>
</dbReference>
<keyword evidence="1" id="KW-0560">Oxidoreductase</keyword>
<dbReference type="PANTHER" id="PTHR21363:SF0">
    <property type="entry name" value="PREPHENATE DEHYDROGENASE [NADP(+)]"/>
    <property type="match status" value="1"/>
</dbReference>
<keyword evidence="4" id="KW-1185">Reference proteome</keyword>
<dbReference type="GO" id="GO:0070403">
    <property type="term" value="F:NAD+ binding"/>
    <property type="evidence" value="ECO:0007669"/>
    <property type="project" value="TreeGrafter"/>
</dbReference>
<gene>
    <name evidence="3" type="ORF">BB560_002694</name>
</gene>
<name>A0A2T9ZE14_9FUNG</name>
<dbReference type="OrthoDB" id="5399569at2759"/>
<dbReference type="PROSITE" id="PS51176">
    <property type="entry name" value="PDH_ADH"/>
    <property type="match status" value="1"/>
</dbReference>
<dbReference type="InterPro" id="IPR008927">
    <property type="entry name" value="6-PGluconate_DH-like_C_sf"/>
</dbReference>
<dbReference type="InterPro" id="IPR036291">
    <property type="entry name" value="NAD(P)-bd_dom_sf"/>
</dbReference>
<dbReference type="Gene3D" id="3.40.50.720">
    <property type="entry name" value="NAD(P)-binding Rossmann-like Domain"/>
    <property type="match status" value="1"/>
</dbReference>
<dbReference type="AlphaFoldDB" id="A0A2T9ZE14"/>
<accession>A0A2T9ZE14</accession>
<reference evidence="3 4" key="1">
    <citation type="journal article" date="2018" name="MBio">
        <title>Comparative Genomics Reveals the Core Gene Toolbox for the Fungus-Insect Symbiosis.</title>
        <authorList>
            <person name="Wang Y."/>
            <person name="Stata M."/>
            <person name="Wang W."/>
            <person name="Stajich J.E."/>
            <person name="White M.M."/>
            <person name="Moncalvo J.M."/>
        </authorList>
    </citation>
    <scope>NUCLEOTIDE SEQUENCE [LARGE SCALE GENOMIC DNA]</scope>
    <source>
        <strain evidence="3 4">SC-DP-2</strain>
    </source>
</reference>
<protein>
    <recommendedName>
        <fullName evidence="2">Prephenate/arogenate dehydrogenase domain-containing protein</fullName>
    </recommendedName>
</protein>
<dbReference type="EMBL" id="MBFS01000318">
    <property type="protein sequence ID" value="PVV02838.1"/>
    <property type="molecule type" value="Genomic_DNA"/>
</dbReference>
<dbReference type="Pfam" id="PF02558">
    <property type="entry name" value="ApbA"/>
    <property type="match status" value="1"/>
</dbReference>
<dbReference type="GO" id="GO:0004665">
    <property type="term" value="F:prephenate dehydrogenase (NADP+) activity"/>
    <property type="evidence" value="ECO:0007669"/>
    <property type="project" value="InterPro"/>
</dbReference>
<dbReference type="InterPro" id="IPR050812">
    <property type="entry name" value="Preph/Arog_dehydrog"/>
</dbReference>
<dbReference type="PANTHER" id="PTHR21363">
    <property type="entry name" value="PREPHENATE DEHYDROGENASE"/>
    <property type="match status" value="1"/>
</dbReference>
<dbReference type="InterPro" id="IPR013332">
    <property type="entry name" value="KPR_N"/>
</dbReference>
<dbReference type="Gene3D" id="1.10.3660.10">
    <property type="entry name" value="6-phosphogluconate dehydrogenase C-terminal like domain"/>
    <property type="match status" value="2"/>
</dbReference>